<feature type="compositionally biased region" description="Polar residues" evidence="1">
    <location>
        <begin position="522"/>
        <end position="539"/>
    </location>
</feature>
<dbReference type="AlphaFoldDB" id="A0A4U7AYM2"/>
<organism evidence="3 4">
    <name type="scientific">Elsinoe australis</name>
    <dbReference type="NCBI Taxonomy" id="40998"/>
    <lineage>
        <taxon>Eukaryota</taxon>
        <taxon>Fungi</taxon>
        <taxon>Dikarya</taxon>
        <taxon>Ascomycota</taxon>
        <taxon>Pezizomycotina</taxon>
        <taxon>Dothideomycetes</taxon>
        <taxon>Dothideomycetidae</taxon>
        <taxon>Myriangiales</taxon>
        <taxon>Elsinoaceae</taxon>
        <taxon>Elsinoe</taxon>
    </lineage>
</organism>
<keyword evidence="2" id="KW-0472">Membrane</keyword>
<dbReference type="EMBL" id="PTQR01000101">
    <property type="protein sequence ID" value="TKX20117.1"/>
    <property type="molecule type" value="Genomic_DNA"/>
</dbReference>
<evidence type="ECO:0000256" key="2">
    <source>
        <dbReference type="SAM" id="Phobius"/>
    </source>
</evidence>
<feature type="compositionally biased region" description="Low complexity" evidence="1">
    <location>
        <begin position="218"/>
        <end position="227"/>
    </location>
</feature>
<keyword evidence="2" id="KW-1133">Transmembrane helix</keyword>
<proteinExistence type="predicted"/>
<feature type="region of interest" description="Disordered" evidence="1">
    <location>
        <begin position="507"/>
        <end position="547"/>
    </location>
</feature>
<feature type="compositionally biased region" description="Basic and acidic residues" evidence="1">
    <location>
        <begin position="206"/>
        <end position="216"/>
    </location>
</feature>
<keyword evidence="2" id="KW-0812">Transmembrane</keyword>
<protein>
    <submittedName>
        <fullName evidence="3">Uncharacterized protein</fullName>
    </submittedName>
</protein>
<name>A0A4U7AYM2_9PEZI</name>
<feature type="region of interest" description="Disordered" evidence="1">
    <location>
        <begin position="195"/>
        <end position="230"/>
    </location>
</feature>
<evidence type="ECO:0000256" key="1">
    <source>
        <dbReference type="SAM" id="MobiDB-lite"/>
    </source>
</evidence>
<feature type="compositionally biased region" description="Low complexity" evidence="1">
    <location>
        <begin position="508"/>
        <end position="521"/>
    </location>
</feature>
<evidence type="ECO:0000313" key="4">
    <source>
        <dbReference type="Proteomes" id="UP000308133"/>
    </source>
</evidence>
<feature type="transmembrane region" description="Helical" evidence="2">
    <location>
        <begin position="323"/>
        <end position="343"/>
    </location>
</feature>
<accession>A0A4U7AYM2</accession>
<gene>
    <name evidence="3" type="ORF">C1H76_7702</name>
</gene>
<dbReference type="Proteomes" id="UP000308133">
    <property type="component" value="Unassembled WGS sequence"/>
</dbReference>
<comment type="caution">
    <text evidence="3">The sequence shown here is derived from an EMBL/GenBank/DDBJ whole genome shotgun (WGS) entry which is preliminary data.</text>
</comment>
<feature type="region of interest" description="Disordered" evidence="1">
    <location>
        <begin position="279"/>
        <end position="304"/>
    </location>
</feature>
<feature type="compositionally biased region" description="Basic and acidic residues" evidence="1">
    <location>
        <begin position="284"/>
        <end position="293"/>
    </location>
</feature>
<reference evidence="3 4" key="1">
    <citation type="submission" date="2018-02" db="EMBL/GenBank/DDBJ databases">
        <title>Draft genome sequences of Elsinoe sp., causing black scab on jojoba.</title>
        <authorList>
            <person name="Stodart B."/>
            <person name="Jeffress S."/>
            <person name="Ash G."/>
            <person name="Arun Chinnappa K."/>
        </authorList>
    </citation>
    <scope>NUCLEOTIDE SEQUENCE [LARGE SCALE GENOMIC DNA]</scope>
    <source>
        <strain evidence="3 4">Hillstone_2</strain>
    </source>
</reference>
<evidence type="ECO:0000313" key="3">
    <source>
        <dbReference type="EMBL" id="TKX20117.1"/>
    </source>
</evidence>
<sequence length="547" mass="60364">MDSALLVFDNFTSPCGAPSSCADVSPSLLNILRSSHEYGYKYAVVLCLHACIFPFDACISFFRRSRDISLSSGSPRRSGLASRMAFNFTLEPHSVTECAVAFLLNGSTVNLSRSSPSSSLTVVDSDLDTYSLKAELSCGFHKSTGALVQSPSVFVHIHAVGGKQVSRQVGFRVDPSPEARILELALVRLGQEHESVDTSSASSDHSLSDHKHHELDLSSENSSQLQSSEKHYIPDDQCGQHLCPIHSLLSHLTSAFSEDCIERFKSKVQAVMTNVKSHIGCQKQPEDHKEKSDNGYPVSRPASSVLQPTASPLKKITDAQSPLVIALEALASILGLSGLLFFLHRRCCSLRRRVERLADREERMKASEYRRAARKEAWKRRWSNLKKACTCCFGSYDCEPEDEEKRALVSNAAEEGLDDDLETSMAQLDGLQYAHEIVADMIRSRRRQDDGSAAVVHSGDVAFHYVTHETRSRASSLPSYNSDVLPDYSSQPDMAEVERHVRVINSFRRSGSPASSTGSSRCTPDSSIPDISTRPSQETLRTDPDRY</sequence>